<feature type="region of interest" description="Disordered" evidence="7">
    <location>
        <begin position="62"/>
        <end position="96"/>
    </location>
</feature>
<comment type="caution">
    <text evidence="9">The sequence shown here is derived from an EMBL/GenBank/DDBJ whole genome shotgun (WGS) entry which is preliminary data.</text>
</comment>
<dbReference type="InterPro" id="IPR011992">
    <property type="entry name" value="EF-hand-dom_pair"/>
</dbReference>
<dbReference type="InterPro" id="IPR018247">
    <property type="entry name" value="EF_Hand_1_Ca_BS"/>
</dbReference>
<keyword evidence="4" id="KW-0677">Repeat</keyword>
<keyword evidence="6" id="KW-0449">Lipoprotein</keyword>
<dbReference type="InterPro" id="IPR002048">
    <property type="entry name" value="EF_hand_dom"/>
</dbReference>
<evidence type="ECO:0000256" key="7">
    <source>
        <dbReference type="SAM" id="MobiDB-lite"/>
    </source>
</evidence>
<comment type="similarity">
    <text evidence="1">Belongs to the recoverin family.</text>
</comment>
<protein>
    <recommendedName>
        <fullName evidence="8">EF-hand domain-containing protein</fullName>
    </recommendedName>
</protein>
<proteinExistence type="inferred from homology"/>
<evidence type="ECO:0000313" key="9">
    <source>
        <dbReference type="EMBL" id="CAH0104031.1"/>
    </source>
</evidence>
<sequence>MDKSSQPRPNHLQMIDSIFPFFRHDWNYNRYYRGTLLKTKISEDGHSELARNAKIQWRFDSNQITPNMSRNSNSSSTYLESPSSPSAGHPSSRTSSRQQALASLQSLCSRAVPKFRTHCTFTKRDIILTEVHQLLFKLFDDKYKGSLVQSQFVDFLNEKLGEEGRKFVNLFDTTAYITAGEADLDFQLFSRVFQNQKLLSKLFKLIDFSGTGSVKLQNVIVFFMDLSLPRKNKNLRMVRFESIDELFSDTNGRTELTIEDFQKLIPSKDAFFAERVFHILDKDGSNGISTSELRIGLEQLCSQSAEDRVRFLFQIYDGDGDGLIQLHDLRSVLRACTEENKMNFSDEQLDQLTLALYEDAVDSVDGNVSAANGLEFEHLKAQLEKHPGLIDELSFRPGVELQLCIRRCPNAPPLHHVDSAN</sequence>
<keyword evidence="5" id="KW-0106">Calcium</keyword>
<reference evidence="9" key="1">
    <citation type="submission" date="2021-11" db="EMBL/GenBank/DDBJ databases">
        <authorList>
            <person name="Schell T."/>
        </authorList>
    </citation>
    <scope>NUCLEOTIDE SEQUENCE</scope>
    <source>
        <strain evidence="9">M5</strain>
    </source>
</reference>
<dbReference type="OrthoDB" id="7340730at2759"/>
<feature type="domain" description="EF-hand" evidence="8">
    <location>
        <begin position="304"/>
        <end position="339"/>
    </location>
</feature>
<dbReference type="Proteomes" id="UP000789390">
    <property type="component" value="Unassembled WGS sequence"/>
</dbReference>
<dbReference type="SUPFAM" id="SSF47473">
    <property type="entry name" value="EF-hand"/>
    <property type="match status" value="2"/>
</dbReference>
<feature type="compositionally biased region" description="Low complexity" evidence="7">
    <location>
        <begin position="66"/>
        <end position="96"/>
    </location>
</feature>
<evidence type="ECO:0000256" key="3">
    <source>
        <dbReference type="ARBA" id="ARBA00022723"/>
    </source>
</evidence>
<dbReference type="Gene3D" id="1.10.238.10">
    <property type="entry name" value="EF-hand"/>
    <property type="match status" value="2"/>
</dbReference>
<dbReference type="EMBL" id="CAKKLH010000124">
    <property type="protein sequence ID" value="CAH0104031.1"/>
    <property type="molecule type" value="Genomic_DNA"/>
</dbReference>
<evidence type="ECO:0000256" key="5">
    <source>
        <dbReference type="ARBA" id="ARBA00022837"/>
    </source>
</evidence>
<dbReference type="InterPro" id="IPR028846">
    <property type="entry name" value="Recoverin"/>
</dbReference>
<keyword evidence="2" id="KW-0519">Myristate</keyword>
<evidence type="ECO:0000313" key="10">
    <source>
        <dbReference type="Proteomes" id="UP000789390"/>
    </source>
</evidence>
<evidence type="ECO:0000259" key="8">
    <source>
        <dbReference type="PROSITE" id="PS50222"/>
    </source>
</evidence>
<feature type="domain" description="EF-hand" evidence="8">
    <location>
        <begin position="268"/>
        <end position="303"/>
    </location>
</feature>
<dbReference type="AlphaFoldDB" id="A0A8J2RIX3"/>
<dbReference type="PANTHER" id="PTHR23055:SF178">
    <property type="entry name" value="NEUROCALCIN HOMOLOG"/>
    <property type="match status" value="1"/>
</dbReference>
<evidence type="ECO:0000256" key="4">
    <source>
        <dbReference type="ARBA" id="ARBA00022737"/>
    </source>
</evidence>
<accession>A0A8J2RIX3</accession>
<dbReference type="GO" id="GO:0005509">
    <property type="term" value="F:calcium ion binding"/>
    <property type="evidence" value="ECO:0007669"/>
    <property type="project" value="InterPro"/>
</dbReference>
<dbReference type="PANTHER" id="PTHR23055">
    <property type="entry name" value="CALCIUM BINDING PROTEINS"/>
    <property type="match status" value="1"/>
</dbReference>
<dbReference type="CDD" id="cd00051">
    <property type="entry name" value="EFh"/>
    <property type="match status" value="1"/>
</dbReference>
<evidence type="ECO:0000256" key="2">
    <source>
        <dbReference type="ARBA" id="ARBA00022707"/>
    </source>
</evidence>
<name>A0A8J2RIX3_9CRUS</name>
<dbReference type="PROSITE" id="PS00018">
    <property type="entry name" value="EF_HAND_1"/>
    <property type="match status" value="1"/>
</dbReference>
<evidence type="ECO:0000256" key="6">
    <source>
        <dbReference type="ARBA" id="ARBA00023288"/>
    </source>
</evidence>
<evidence type="ECO:0000256" key="1">
    <source>
        <dbReference type="ARBA" id="ARBA00006049"/>
    </source>
</evidence>
<keyword evidence="3" id="KW-0479">Metal-binding</keyword>
<organism evidence="9 10">
    <name type="scientific">Daphnia galeata</name>
    <dbReference type="NCBI Taxonomy" id="27404"/>
    <lineage>
        <taxon>Eukaryota</taxon>
        <taxon>Metazoa</taxon>
        <taxon>Ecdysozoa</taxon>
        <taxon>Arthropoda</taxon>
        <taxon>Crustacea</taxon>
        <taxon>Branchiopoda</taxon>
        <taxon>Diplostraca</taxon>
        <taxon>Cladocera</taxon>
        <taxon>Anomopoda</taxon>
        <taxon>Daphniidae</taxon>
        <taxon>Daphnia</taxon>
    </lineage>
</organism>
<dbReference type="PROSITE" id="PS50222">
    <property type="entry name" value="EF_HAND_2"/>
    <property type="match status" value="2"/>
</dbReference>
<gene>
    <name evidence="9" type="ORF">DGAL_LOCUS6743</name>
</gene>
<dbReference type="SMART" id="SM00054">
    <property type="entry name" value="EFh"/>
    <property type="match status" value="3"/>
</dbReference>
<keyword evidence="10" id="KW-1185">Reference proteome</keyword>